<name>A0A0P0GJ52_9BACE</name>
<dbReference type="RefSeq" id="WP_007219743.1">
    <property type="nucleotide sequence ID" value="NZ_CAXSKE010000007.1"/>
</dbReference>
<organism evidence="8 11">
    <name type="scientific">Bacteroides cellulosilyticus</name>
    <dbReference type="NCBI Taxonomy" id="246787"/>
    <lineage>
        <taxon>Bacteria</taxon>
        <taxon>Pseudomonadati</taxon>
        <taxon>Bacteroidota</taxon>
        <taxon>Bacteroidia</taxon>
        <taxon>Bacteroidales</taxon>
        <taxon>Bacteroidaceae</taxon>
        <taxon>Bacteroides</taxon>
    </lineage>
</organism>
<dbReference type="InterPro" id="IPR011990">
    <property type="entry name" value="TPR-like_helical_dom_sf"/>
</dbReference>
<dbReference type="Pfam" id="PF14322">
    <property type="entry name" value="SusD-like_3"/>
    <property type="match status" value="1"/>
</dbReference>
<dbReference type="Pfam" id="PF07980">
    <property type="entry name" value="SusD_RagB"/>
    <property type="match status" value="1"/>
</dbReference>
<reference evidence="8 11" key="1">
    <citation type="journal article" date="2015" name="Science">
        <title>Genetic determinants of in vivo fitness and diet responsiveness in multiple human gut Bacteroides.</title>
        <authorList>
            <person name="Wu M."/>
            <person name="McNulty N.P."/>
            <person name="Rodionov D.A."/>
            <person name="Khoroshkin M.S."/>
            <person name="Griffin N.W."/>
            <person name="Cheng J."/>
            <person name="Latreille P."/>
            <person name="Kerstetter R.A."/>
            <person name="Terrapon N."/>
            <person name="Henrissat B."/>
            <person name="Osterman A.L."/>
            <person name="Gordon J.I."/>
        </authorList>
    </citation>
    <scope>NUCLEOTIDE SEQUENCE [LARGE SCALE GENOMIC DNA]</scope>
    <source>
        <strain evidence="8 11">WH2</strain>
    </source>
</reference>
<dbReference type="EMBL" id="CP012801">
    <property type="protein sequence ID" value="ALJ61031.1"/>
    <property type="molecule type" value="Genomic_DNA"/>
</dbReference>
<evidence type="ECO:0000313" key="9">
    <source>
        <dbReference type="EMBL" id="KAA5411180.1"/>
    </source>
</evidence>
<accession>A0A0P0GJ52</accession>
<comment type="subcellular location">
    <subcellularLocation>
        <location evidence="1">Cell outer membrane</location>
    </subcellularLocation>
</comment>
<evidence type="ECO:0000313" key="8">
    <source>
        <dbReference type="EMBL" id="ALJ61031.1"/>
    </source>
</evidence>
<dbReference type="GO" id="GO:0009279">
    <property type="term" value="C:cell outer membrane"/>
    <property type="evidence" value="ECO:0007669"/>
    <property type="project" value="UniProtKB-SubCell"/>
</dbReference>
<dbReference type="Proteomes" id="UP000061809">
    <property type="component" value="Chromosome"/>
</dbReference>
<evidence type="ECO:0000256" key="4">
    <source>
        <dbReference type="ARBA" id="ARBA00023136"/>
    </source>
</evidence>
<dbReference type="SUPFAM" id="SSF48452">
    <property type="entry name" value="TPR-like"/>
    <property type="match status" value="1"/>
</dbReference>
<evidence type="ECO:0000313" key="11">
    <source>
        <dbReference type="Proteomes" id="UP000061809"/>
    </source>
</evidence>
<dbReference type="Proteomes" id="UP000448877">
    <property type="component" value="Unassembled WGS sequence"/>
</dbReference>
<dbReference type="PATRIC" id="fig|246787.4.peg.3944"/>
<feature type="domain" description="SusD-like N-terminal" evidence="7">
    <location>
        <begin position="88"/>
        <end position="250"/>
    </location>
</feature>
<gene>
    <name evidence="8" type="ORF">BcellWH2_03809</name>
    <name evidence="10" type="ORF">F2Y81_25695</name>
    <name evidence="9" type="ORF">F2Y86_00170</name>
</gene>
<dbReference type="GeneID" id="66310423"/>
<evidence type="ECO:0000259" key="7">
    <source>
        <dbReference type="Pfam" id="PF14322"/>
    </source>
</evidence>
<evidence type="ECO:0000256" key="1">
    <source>
        <dbReference type="ARBA" id="ARBA00004442"/>
    </source>
</evidence>
<dbReference type="EMBL" id="VVYW01000001">
    <property type="protein sequence ID" value="KAA5411180.1"/>
    <property type="molecule type" value="Genomic_DNA"/>
</dbReference>
<dbReference type="InterPro" id="IPR033985">
    <property type="entry name" value="SusD-like_N"/>
</dbReference>
<dbReference type="EMBL" id="VVYV01000069">
    <property type="protein sequence ID" value="KAA5412462.1"/>
    <property type="molecule type" value="Genomic_DNA"/>
</dbReference>
<protein>
    <submittedName>
        <fullName evidence="9">RagB/SusD family nutrient uptake outer membrane protein</fullName>
    </submittedName>
    <submittedName>
        <fullName evidence="8">SusD family protein</fullName>
    </submittedName>
</protein>
<evidence type="ECO:0000313" key="13">
    <source>
        <dbReference type="Proteomes" id="UP000448877"/>
    </source>
</evidence>
<evidence type="ECO:0000256" key="2">
    <source>
        <dbReference type="ARBA" id="ARBA00006275"/>
    </source>
</evidence>
<evidence type="ECO:0000256" key="5">
    <source>
        <dbReference type="ARBA" id="ARBA00023237"/>
    </source>
</evidence>
<dbReference type="KEGG" id="bcel:BcellWH2_03809"/>
<evidence type="ECO:0000313" key="12">
    <source>
        <dbReference type="Proteomes" id="UP000325055"/>
    </source>
</evidence>
<feature type="domain" description="RagB/SusD" evidence="6">
    <location>
        <begin position="368"/>
        <end position="497"/>
    </location>
</feature>
<evidence type="ECO:0000313" key="10">
    <source>
        <dbReference type="EMBL" id="KAA5412462.1"/>
    </source>
</evidence>
<proteinExistence type="inferred from homology"/>
<dbReference type="AlphaFoldDB" id="A0A0P0GJ52"/>
<comment type="similarity">
    <text evidence="2">Belongs to the SusD family.</text>
</comment>
<dbReference type="InterPro" id="IPR012944">
    <property type="entry name" value="SusD_RagB_dom"/>
</dbReference>
<evidence type="ECO:0000256" key="3">
    <source>
        <dbReference type="ARBA" id="ARBA00022729"/>
    </source>
</evidence>
<reference evidence="12 13" key="2">
    <citation type="journal article" date="2019" name="Nat. Med.">
        <title>A library of human gut bacterial isolates paired with longitudinal multiomics data enables mechanistic microbiome research.</title>
        <authorList>
            <person name="Poyet M."/>
            <person name="Groussin M."/>
            <person name="Gibbons S.M."/>
            <person name="Avila-Pacheco J."/>
            <person name="Jiang X."/>
            <person name="Kearney S.M."/>
            <person name="Perrotta A.R."/>
            <person name="Berdy B."/>
            <person name="Zhao S."/>
            <person name="Lieberman T.D."/>
            <person name="Swanson P.K."/>
            <person name="Smith M."/>
            <person name="Roesemann S."/>
            <person name="Alexander J.E."/>
            <person name="Rich S.A."/>
            <person name="Livny J."/>
            <person name="Vlamakis H."/>
            <person name="Clish C."/>
            <person name="Bullock K."/>
            <person name="Deik A."/>
            <person name="Scott J."/>
            <person name="Pierce K.A."/>
            <person name="Xavier R.J."/>
            <person name="Alm E.J."/>
        </authorList>
    </citation>
    <scope>NUCLEOTIDE SEQUENCE [LARGE SCALE GENOMIC DNA]</scope>
    <source>
        <strain evidence="10 13">BIOML-A6</strain>
        <strain evidence="9 12">BIOML-A7</strain>
    </source>
</reference>
<evidence type="ECO:0000259" key="6">
    <source>
        <dbReference type="Pfam" id="PF07980"/>
    </source>
</evidence>
<dbReference type="PROSITE" id="PS51257">
    <property type="entry name" value="PROKAR_LIPOPROTEIN"/>
    <property type="match status" value="1"/>
</dbReference>
<keyword evidence="4" id="KW-0472">Membrane</keyword>
<dbReference type="Gene3D" id="1.25.40.390">
    <property type="match status" value="1"/>
</dbReference>
<sequence>MKFNIKIYIPVTTLGLSLLLSGCGDSFLEKSPSDYITSGDLQEVAKWNSNILMGQALGTYSTTFAMNSGGTGGHDDFGQKSVDIATDLMSGDMVIMSQGYGWFEAAGSLTCTTTTAVNYSYQFWRYYYKLIKATNEILDAAGGDEVTPEGEENQIYYAQAKALRAHSYFNLVNLYARPYAEDKTALAIPVYRTQLTSEAVKKSSVEDVYTLIVKDLTDAIPLLEGFKRPSGAKDQIDQSVAKGILAYVYLTMGDYKNAAKLSQEVIDSKQYTLMNKTEIINSGFASVSIPGWMWAIDLTTSNSPALPTFWGHMDLFTYSYAYAGGEKLIDTELYNSIPASDARKKWFSEYNSKGEQYELTNWWKFYNSKRIMGNREWYDDEVYMRVAEMYLINAEANARENNLPAARVSLKALLDERDADAAAAVAVMNQDALLDMIYFNWRLELWAEGRGLLTMKRYKKSITRCAEDAMLPGSTYSYDDKRLIFNIPEREITNNPNLAE</sequence>
<keyword evidence="3" id="KW-0732">Signal</keyword>
<keyword evidence="5" id="KW-0998">Cell outer membrane</keyword>
<dbReference type="Proteomes" id="UP000325055">
    <property type="component" value="Unassembled WGS sequence"/>
</dbReference>